<dbReference type="InterPro" id="IPR001041">
    <property type="entry name" value="2Fe-2S_ferredoxin-type"/>
</dbReference>
<dbReference type="SUPFAM" id="SSF54292">
    <property type="entry name" value="2Fe-2S ferredoxin-like"/>
    <property type="match status" value="1"/>
</dbReference>
<dbReference type="InterPro" id="IPR036318">
    <property type="entry name" value="FAD-bd_PCMH-like_sf"/>
</dbReference>
<evidence type="ECO:0000256" key="6">
    <source>
        <dbReference type="ARBA" id="ARBA00022723"/>
    </source>
</evidence>
<dbReference type="InterPro" id="IPR002888">
    <property type="entry name" value="2Fe-2S-bd"/>
</dbReference>
<feature type="domain" description="FAD-binding PCMH-type" evidence="12">
    <location>
        <begin position="209"/>
        <end position="391"/>
    </location>
</feature>
<dbReference type="EMBL" id="CAXHTA020000007">
    <property type="protein sequence ID" value="CAL5222886.1"/>
    <property type="molecule type" value="Genomic_DNA"/>
</dbReference>
<dbReference type="SUPFAM" id="SSF56003">
    <property type="entry name" value="Molybdenum cofactor-binding domain"/>
    <property type="match status" value="1"/>
</dbReference>
<gene>
    <name evidence="13" type="primary">g5314</name>
    <name evidence="13" type="ORF">VP750_LOCUS4545</name>
</gene>
<dbReference type="Pfam" id="PF00941">
    <property type="entry name" value="FAD_binding_5"/>
    <property type="match status" value="1"/>
</dbReference>
<keyword evidence="4" id="KW-0500">Molybdenum</keyword>
<evidence type="ECO:0000256" key="1">
    <source>
        <dbReference type="ARBA" id="ARBA00001924"/>
    </source>
</evidence>
<comment type="cofactor">
    <cofactor evidence="10">
        <name>[2Fe-2S] cluster</name>
        <dbReference type="ChEBI" id="CHEBI:190135"/>
    </cofactor>
</comment>
<dbReference type="InterPro" id="IPR002346">
    <property type="entry name" value="Mopterin_DH_FAD-bd"/>
</dbReference>
<dbReference type="InterPro" id="IPR006058">
    <property type="entry name" value="2Fe2S_fd_BS"/>
</dbReference>
<dbReference type="Gene3D" id="3.30.465.10">
    <property type="match status" value="1"/>
</dbReference>
<dbReference type="InterPro" id="IPR036884">
    <property type="entry name" value="2Fe-2S-bd_dom_sf"/>
</dbReference>
<evidence type="ECO:0000256" key="7">
    <source>
        <dbReference type="ARBA" id="ARBA00023002"/>
    </source>
</evidence>
<keyword evidence="9" id="KW-0411">Iron-sulfur</keyword>
<dbReference type="InterPro" id="IPR016166">
    <property type="entry name" value="FAD-bd_PCMH"/>
</dbReference>
<dbReference type="SUPFAM" id="SSF47741">
    <property type="entry name" value="CO dehydrogenase ISP C-domain like"/>
    <property type="match status" value="1"/>
</dbReference>
<dbReference type="SUPFAM" id="SSF54665">
    <property type="entry name" value="CO dehydrogenase molybdoprotein N-domain-like"/>
    <property type="match status" value="1"/>
</dbReference>
<keyword evidence="8" id="KW-0408">Iron</keyword>
<keyword evidence="14" id="KW-1185">Reference proteome</keyword>
<dbReference type="PANTHER" id="PTHR11908:SF132">
    <property type="entry name" value="ALDEHYDE OXIDASE 1-RELATED"/>
    <property type="match status" value="1"/>
</dbReference>
<sequence>MVMTAGMSDDVLFCINGTEHRVKRDSEIVKDTLNDYIRRKTPYKGTKLACGEGGCGSCAVEIVRHDPETGKERFTAINSCLCPVGSVDGASITTVEGIGNSKAGYHAVQEAYGSHYALQCGACTPGFVTSTHAAIKKCHIQGKKPTIEQVQQGLDGNLCRCTGYRPILDACRSLTQHPDVEDLCKTVSACKSGSFPDSLKKHVKERALQKCEDGSWSTPTSLDALLHQLDNCKGSIRLVAGNTGYGIYKEWLPEDHLIDIKQVPELRHLSLSKSGLEVGGAVTIEELILALQGSKGSTPEAYHNAAQHLLRIAGNPVRAAATVGGHLALTRERALQSNLVPMLIVLGATVTVTSLHSKKCLPVLELLYGEPDLDIGGKMLVEAVHIPMPPKGLYVWGHKLAKRYYNAHALVDLCVSAVLDKTTCDRHSATSQMVKEVCIIVSTPTIIEKGVAGLQCGPDKVEWRVVRAAGAEAALKGNALSVDAVVAAMEELQHDIDPGNTQDGGSEYFYRSAAEGLLLQAFAPLLANSAALPPKLQRLLASAQKLGDPGVAEGKQTYPDYSSIAAPAHENVEKDRVHLMTSGEALYTSDIGLGGSELHAVPVLSSQALATLEDIDPSKALKVPGVVDWVSAADVPGENKVKGGASDSPVFAEGKVEHVGQVIGLVIADSPRAAQEGAAKVAIRYGHPKELGDPILTIPAAIQNKSYYTPPGNDSHETLIRLGDADRVIAESPLSIKAARYSLPSQQHMYMETQCSVADPDENGGMVIQSSTQTLDGVQSAVARALGIPCHAVTATCRRVGGAFGGKVARSMPVAAAAAVAAAKTGRRVRYSLSRNDDMRINGGRSETMVEYDVGLKPTGEITALNIRGYFLCGAFLDLGFNDMMVLKQGVDQAYDFKHLSLDLYIVRTNLNPRTIMRSPGFINSVMIIEQIMEHVAEVSGVDPVDVRRLNFLKAYPLAPTPQLHSSAAARPSSGNTTQEVEPVQRKPFGCNRLHQWPTPSPALMSTSLGRMFEADLFTLPRIWAELLKDCDYYKRLDDIQAFNQEHAWRKRGISITPCRFDAAPPPISASVSIYADGSVLIVSGGQEMGQGLHTKLKQIASYELGKLLPENQRPLPLDLVRIGDSRSDVVPNGGPSWSSTTSEAAVASVSEACKQLVKNLAPHTQEGEHAKDTWRSTIATVHADVGYGPAMVMLSAYGYFDGKTRDDPGGRSAAITGVKGAEPLAYCTFGAACTEVELDMLTGEQRILRSDILFDCGRSINPALDMGQVEGAFIQGLGLFTSEEVITDENTGRLITDGTWEYKIPAATCIPRQFNATFLKDSPNRRGVMGSKASGEPSLLLSVSILHALRAAVKAARQEVSGCGRQSAVPPCCTGQYRSVYEDLLRLDGPGRHESAASFRHFLAADHDVSEKVNLSYASSAAVQNDTPKDFTACVADLRHAMFHAAHCLGISSAAQGARCVDGSKVGAGSKGDEDFVALPGPASIVRLKEACGPFSAAKILRAALDEEHLSHAMGDWVLMQH</sequence>
<dbReference type="Pfam" id="PF01315">
    <property type="entry name" value="Ald_Xan_dh_C"/>
    <property type="match status" value="1"/>
</dbReference>
<evidence type="ECO:0000256" key="10">
    <source>
        <dbReference type="ARBA" id="ARBA00034078"/>
    </source>
</evidence>
<evidence type="ECO:0000256" key="8">
    <source>
        <dbReference type="ARBA" id="ARBA00023004"/>
    </source>
</evidence>
<proteinExistence type="inferred from homology"/>
<comment type="cofactor">
    <cofactor evidence="2">
        <name>FAD</name>
        <dbReference type="ChEBI" id="CHEBI:57692"/>
    </cofactor>
</comment>
<dbReference type="InterPro" id="IPR036856">
    <property type="entry name" value="Ald_Oxase/Xan_DH_a/b_sf"/>
</dbReference>
<dbReference type="PROSITE" id="PS51085">
    <property type="entry name" value="2FE2S_FER_2"/>
    <property type="match status" value="1"/>
</dbReference>
<evidence type="ECO:0000256" key="3">
    <source>
        <dbReference type="ARBA" id="ARBA00006849"/>
    </source>
</evidence>
<evidence type="ECO:0000256" key="2">
    <source>
        <dbReference type="ARBA" id="ARBA00001974"/>
    </source>
</evidence>
<keyword evidence="7" id="KW-0560">Oxidoreductase</keyword>
<dbReference type="Gene3D" id="1.10.150.120">
    <property type="entry name" value="[2Fe-2S]-binding domain"/>
    <property type="match status" value="1"/>
</dbReference>
<organism evidence="13 14">
    <name type="scientific">Coccomyxa viridis</name>
    <dbReference type="NCBI Taxonomy" id="1274662"/>
    <lineage>
        <taxon>Eukaryota</taxon>
        <taxon>Viridiplantae</taxon>
        <taxon>Chlorophyta</taxon>
        <taxon>core chlorophytes</taxon>
        <taxon>Trebouxiophyceae</taxon>
        <taxon>Trebouxiophyceae incertae sedis</taxon>
        <taxon>Coccomyxaceae</taxon>
        <taxon>Coccomyxa</taxon>
    </lineage>
</organism>
<dbReference type="Gene3D" id="3.30.365.10">
    <property type="entry name" value="Aldehyde oxidase/xanthine dehydrogenase, molybdopterin binding domain"/>
    <property type="match status" value="4"/>
</dbReference>
<dbReference type="CDD" id="cd00207">
    <property type="entry name" value="fer2"/>
    <property type="match status" value="1"/>
</dbReference>
<evidence type="ECO:0000313" key="14">
    <source>
        <dbReference type="Proteomes" id="UP001497392"/>
    </source>
</evidence>
<dbReference type="PANTHER" id="PTHR11908">
    <property type="entry name" value="XANTHINE DEHYDROGENASE"/>
    <property type="match status" value="1"/>
</dbReference>
<reference evidence="13 14" key="1">
    <citation type="submission" date="2024-06" db="EMBL/GenBank/DDBJ databases">
        <authorList>
            <person name="Kraege A."/>
            <person name="Thomma B."/>
        </authorList>
    </citation>
    <scope>NUCLEOTIDE SEQUENCE [LARGE SCALE GENOMIC DNA]</scope>
</reference>
<evidence type="ECO:0000259" key="12">
    <source>
        <dbReference type="PROSITE" id="PS51387"/>
    </source>
</evidence>
<dbReference type="Gene3D" id="3.90.1170.50">
    <property type="entry name" value="Aldehyde oxidase/xanthine dehydrogenase, a/b hammerhead"/>
    <property type="match status" value="1"/>
</dbReference>
<name>A0ABP1FSJ0_9CHLO</name>
<dbReference type="PROSITE" id="PS51387">
    <property type="entry name" value="FAD_PCMH"/>
    <property type="match status" value="1"/>
</dbReference>
<dbReference type="InterPro" id="IPR016169">
    <property type="entry name" value="FAD-bd_PCMH_sub2"/>
</dbReference>
<evidence type="ECO:0000256" key="4">
    <source>
        <dbReference type="ARBA" id="ARBA00022505"/>
    </source>
</evidence>
<keyword evidence="6" id="KW-0479">Metal-binding</keyword>
<dbReference type="InterPro" id="IPR000674">
    <property type="entry name" value="Ald_Oxase/Xan_DH_a/b"/>
</dbReference>
<dbReference type="Pfam" id="PF02738">
    <property type="entry name" value="MoCoBD_1"/>
    <property type="match status" value="1"/>
</dbReference>
<dbReference type="PIRSF" id="PIRSF000127">
    <property type="entry name" value="Xanthine_DH"/>
    <property type="match status" value="1"/>
</dbReference>
<dbReference type="Pfam" id="PF20256">
    <property type="entry name" value="MoCoBD_2"/>
    <property type="match status" value="1"/>
</dbReference>
<dbReference type="InterPro" id="IPR036683">
    <property type="entry name" value="CO_DH_flav_C_dom_sf"/>
</dbReference>
<comment type="caution">
    <text evidence="13">The sequence shown here is derived from an EMBL/GenBank/DDBJ whole genome shotgun (WGS) entry which is preliminary data.</text>
</comment>
<evidence type="ECO:0000256" key="9">
    <source>
        <dbReference type="ARBA" id="ARBA00023014"/>
    </source>
</evidence>
<dbReference type="InterPro" id="IPR036010">
    <property type="entry name" value="2Fe-2S_ferredoxin-like_sf"/>
</dbReference>
<dbReference type="InterPro" id="IPR016208">
    <property type="entry name" value="Ald_Oxase/xanthine_DH-like"/>
</dbReference>
<keyword evidence="5" id="KW-0001">2Fe-2S</keyword>
<evidence type="ECO:0000313" key="13">
    <source>
        <dbReference type="EMBL" id="CAL5222886.1"/>
    </source>
</evidence>
<dbReference type="Proteomes" id="UP001497392">
    <property type="component" value="Unassembled WGS sequence"/>
</dbReference>
<feature type="domain" description="2Fe-2S ferredoxin-type" evidence="11">
    <location>
        <begin position="9"/>
        <end position="98"/>
    </location>
</feature>
<dbReference type="SUPFAM" id="SSF55447">
    <property type="entry name" value="CO dehydrogenase flavoprotein C-terminal domain-like"/>
    <property type="match status" value="1"/>
</dbReference>
<comment type="similarity">
    <text evidence="3">Belongs to the xanthine dehydrogenase family.</text>
</comment>
<dbReference type="Pfam" id="PF01799">
    <property type="entry name" value="Fer2_2"/>
    <property type="match status" value="1"/>
</dbReference>
<evidence type="ECO:0000256" key="5">
    <source>
        <dbReference type="ARBA" id="ARBA00022714"/>
    </source>
</evidence>
<dbReference type="InterPro" id="IPR037165">
    <property type="entry name" value="AldOxase/xan_DH_Mopterin-bd_sf"/>
</dbReference>
<comment type="cofactor">
    <cofactor evidence="1">
        <name>Mo-molybdopterin</name>
        <dbReference type="ChEBI" id="CHEBI:71302"/>
    </cofactor>
</comment>
<dbReference type="InterPro" id="IPR046867">
    <property type="entry name" value="AldOxase/xan_DH_MoCoBD2"/>
</dbReference>
<dbReference type="InterPro" id="IPR012675">
    <property type="entry name" value="Beta-grasp_dom_sf"/>
</dbReference>
<protein>
    <submittedName>
        <fullName evidence="13">G5314 protein</fullName>
    </submittedName>
</protein>
<dbReference type="PROSITE" id="PS00197">
    <property type="entry name" value="2FE2S_FER_1"/>
    <property type="match status" value="1"/>
</dbReference>
<dbReference type="InterPro" id="IPR008274">
    <property type="entry name" value="AldOxase/xan_DH_MoCoBD1"/>
</dbReference>
<accession>A0ABP1FSJ0</accession>
<dbReference type="Pfam" id="PF00111">
    <property type="entry name" value="Fer2"/>
    <property type="match status" value="1"/>
</dbReference>
<evidence type="ECO:0000259" key="11">
    <source>
        <dbReference type="PROSITE" id="PS51085"/>
    </source>
</evidence>
<dbReference type="SMART" id="SM01008">
    <property type="entry name" value="Ald_Xan_dh_C"/>
    <property type="match status" value="1"/>
</dbReference>
<dbReference type="Gene3D" id="3.30.390.50">
    <property type="entry name" value="CO dehydrogenase flavoprotein, C-terminal domain"/>
    <property type="match status" value="1"/>
</dbReference>
<dbReference type="Gene3D" id="3.10.20.30">
    <property type="match status" value="1"/>
</dbReference>
<dbReference type="SUPFAM" id="SSF56176">
    <property type="entry name" value="FAD-binding/transporter-associated domain-like"/>
    <property type="match status" value="1"/>
</dbReference>